<dbReference type="PANTHER" id="PTHR31793:SF27">
    <property type="entry name" value="NOVEL THIOESTERASE SUPERFAMILY DOMAIN AND SAPOSIN A-TYPE DOMAIN CONTAINING PROTEIN (0610012H03RIK)"/>
    <property type="match status" value="1"/>
</dbReference>
<sequence length="179" mass="20406">MSIQEERSSRMKSQDLIAGPWHAAIFRVRYQETDQMGVVYHSNYLNWFEIGRTEMLRELGFTYAGLESQGVLLPVLSAELNYKRSARYDDLVVVYTRMTAFTPLRITYDYEIRRAAEEDSKISVPESGFCEAPGGELLVTGSTAHAWVSREMRPVRLDRTLPDAYNAIWSALEQKGGAL</sequence>
<keyword evidence="5" id="KW-1185">Reference proteome</keyword>
<dbReference type="InterPro" id="IPR029069">
    <property type="entry name" value="HotDog_dom_sf"/>
</dbReference>
<accession>A0A089LTF8</accession>
<dbReference type="InterPro" id="IPR006684">
    <property type="entry name" value="YbgC/YbaW"/>
</dbReference>
<comment type="similarity">
    <text evidence="1">Belongs to the 4-hydroxybenzoyl-CoA thioesterase family.</text>
</comment>
<proteinExistence type="inferred from homology"/>
<evidence type="ECO:0000313" key="4">
    <source>
        <dbReference type="EMBL" id="AIQ63375.1"/>
    </source>
</evidence>
<dbReference type="GO" id="GO:0047617">
    <property type="term" value="F:fatty acyl-CoA hydrolase activity"/>
    <property type="evidence" value="ECO:0007669"/>
    <property type="project" value="TreeGrafter"/>
</dbReference>
<organism evidence="4 5">
    <name type="scientific">Paenibacillus stellifer</name>
    <dbReference type="NCBI Taxonomy" id="169760"/>
    <lineage>
        <taxon>Bacteria</taxon>
        <taxon>Bacillati</taxon>
        <taxon>Bacillota</taxon>
        <taxon>Bacilli</taxon>
        <taxon>Bacillales</taxon>
        <taxon>Paenibacillaceae</taxon>
        <taxon>Paenibacillus</taxon>
    </lineage>
</organism>
<dbReference type="AlphaFoldDB" id="A0A089LTF8"/>
<evidence type="ECO:0000259" key="3">
    <source>
        <dbReference type="Pfam" id="PF03061"/>
    </source>
</evidence>
<keyword evidence="2" id="KW-0378">Hydrolase</keyword>
<dbReference type="PROSITE" id="PS01328">
    <property type="entry name" value="4HBCOA_THIOESTERASE"/>
    <property type="match status" value="1"/>
</dbReference>
<name>A0A089LTF8_9BACL</name>
<feature type="domain" description="Thioesterase" evidence="3">
    <location>
        <begin position="36"/>
        <end position="116"/>
    </location>
</feature>
<evidence type="ECO:0000256" key="2">
    <source>
        <dbReference type="ARBA" id="ARBA00022801"/>
    </source>
</evidence>
<dbReference type="PIRSF" id="PIRSF003230">
    <property type="entry name" value="YbgC"/>
    <property type="match status" value="1"/>
</dbReference>
<evidence type="ECO:0000256" key="1">
    <source>
        <dbReference type="ARBA" id="ARBA00005953"/>
    </source>
</evidence>
<dbReference type="InterPro" id="IPR008272">
    <property type="entry name" value="HB-CoA_thioesterase_AS"/>
</dbReference>
<dbReference type="InterPro" id="IPR050563">
    <property type="entry name" value="4-hydroxybenzoyl-CoA_TE"/>
</dbReference>
<dbReference type="STRING" id="169760.PSTEL_10030"/>
<dbReference type="PANTHER" id="PTHR31793">
    <property type="entry name" value="4-HYDROXYBENZOYL-COA THIOESTERASE FAMILY MEMBER"/>
    <property type="match status" value="1"/>
</dbReference>
<reference evidence="4 5" key="1">
    <citation type="submission" date="2014-08" db="EMBL/GenBank/DDBJ databases">
        <title>Comparative genomics of the Paenibacillus odorifer group.</title>
        <authorList>
            <person name="den Bakker H.C."/>
            <person name="Tsai Y.-C."/>
            <person name="Martin N."/>
            <person name="Korlach J."/>
            <person name="Wiedmann M."/>
        </authorList>
    </citation>
    <scope>NUCLEOTIDE SEQUENCE [LARGE SCALE GENOMIC DNA]</scope>
    <source>
        <strain evidence="4 5">DSM 14472</strain>
    </source>
</reference>
<dbReference type="EMBL" id="CP009286">
    <property type="protein sequence ID" value="AIQ63375.1"/>
    <property type="molecule type" value="Genomic_DNA"/>
</dbReference>
<dbReference type="KEGG" id="pste:PSTEL_10030"/>
<dbReference type="Pfam" id="PF03061">
    <property type="entry name" value="4HBT"/>
    <property type="match status" value="1"/>
</dbReference>
<dbReference type="HOGENOM" id="CLU_101141_3_3_9"/>
<dbReference type="NCBIfam" id="TIGR00051">
    <property type="entry name" value="YbgC/FadM family acyl-CoA thioesterase"/>
    <property type="match status" value="1"/>
</dbReference>
<evidence type="ECO:0000313" key="5">
    <source>
        <dbReference type="Proteomes" id="UP000029507"/>
    </source>
</evidence>
<dbReference type="Proteomes" id="UP000029507">
    <property type="component" value="Chromosome"/>
</dbReference>
<dbReference type="Gene3D" id="3.10.129.10">
    <property type="entry name" value="Hotdog Thioesterase"/>
    <property type="match status" value="1"/>
</dbReference>
<dbReference type="SUPFAM" id="SSF54637">
    <property type="entry name" value="Thioesterase/thiol ester dehydrase-isomerase"/>
    <property type="match status" value="1"/>
</dbReference>
<gene>
    <name evidence="4" type="ORF">PSTEL_10030</name>
</gene>
<dbReference type="InterPro" id="IPR006683">
    <property type="entry name" value="Thioestr_dom"/>
</dbReference>
<protein>
    <submittedName>
        <fullName evidence="4">Thioesterase</fullName>
    </submittedName>
</protein>
<dbReference type="CDD" id="cd00586">
    <property type="entry name" value="4HBT"/>
    <property type="match status" value="1"/>
</dbReference>